<evidence type="ECO:0000256" key="1">
    <source>
        <dbReference type="ARBA" id="ARBA00010528"/>
    </source>
</evidence>
<evidence type="ECO:0000256" key="3">
    <source>
        <dbReference type="ARBA" id="ARBA00022730"/>
    </source>
</evidence>
<dbReference type="HAMAP" id="MF_01328_A">
    <property type="entry name" value="Ribosomal_uL4_A"/>
    <property type="match status" value="1"/>
</dbReference>
<comment type="subunit">
    <text evidence="2 7">Part of the 50S ribosomal subunit.</text>
</comment>
<dbReference type="AlphaFoldDB" id="F8AL51"/>
<dbReference type="GO" id="GO:0003735">
    <property type="term" value="F:structural constituent of ribosome"/>
    <property type="evidence" value="ECO:0007669"/>
    <property type="project" value="InterPro"/>
</dbReference>
<dbReference type="PANTHER" id="PTHR19431">
    <property type="entry name" value="60S RIBOSOMAL PROTEIN L4"/>
    <property type="match status" value="1"/>
</dbReference>
<dbReference type="KEGG" id="mok:Metok_0508"/>
<evidence type="ECO:0000256" key="2">
    <source>
        <dbReference type="ARBA" id="ARBA00011838"/>
    </source>
</evidence>
<evidence type="ECO:0000256" key="7">
    <source>
        <dbReference type="HAMAP-Rule" id="MF_01328"/>
    </source>
</evidence>
<gene>
    <name evidence="7" type="primary">rpl4</name>
    <name evidence="9" type="ordered locus">Metok_0508</name>
</gene>
<dbReference type="HOGENOM" id="CLU_026535_0_0_2"/>
<keyword evidence="4 7" id="KW-0694">RNA-binding</keyword>
<protein>
    <recommendedName>
        <fullName evidence="7">Large ribosomal subunit protein uL4</fullName>
    </recommendedName>
</protein>
<sequence>MGVIMKVKVYNMDGSEKGETELPAVFETEYRPDLIRRAFLSSLTARLQPKGVDFMAGKRTSAKSIGKGHGRARVKRTGQGQGAFVPQAVGGRRCHPPKVEKILYERINRKERLKALMSAIAASANSEIVKSRGHVIDEVPSIPLIVDNEFENLKKTKEVLETFKNLGLDKDVERAKEGIKIRAGIGKLRGRKYRKPKSVLVVVSSLCDAVKASKNLPGVDVITADDLGVMHIAPGADAGRLTLWTEKAVEKLNERF</sequence>
<dbReference type="InterPro" id="IPR002136">
    <property type="entry name" value="Ribosomal_uL4"/>
</dbReference>
<dbReference type="Proteomes" id="UP000009296">
    <property type="component" value="Chromosome"/>
</dbReference>
<keyword evidence="10" id="KW-1185">Reference proteome</keyword>
<dbReference type="InterPro" id="IPR013000">
    <property type="entry name" value="Ribosomal_uL4_euk/arc_CS"/>
</dbReference>
<feature type="region of interest" description="Disordered" evidence="8">
    <location>
        <begin position="60"/>
        <end position="79"/>
    </location>
</feature>
<reference evidence="9" key="1">
    <citation type="submission" date="2011-05" db="EMBL/GenBank/DDBJ databases">
        <title>Complete sequence of chromosome of Methanothermococcus okinawensis IH1.</title>
        <authorList>
            <consortium name="US DOE Joint Genome Institute"/>
            <person name="Lucas S."/>
            <person name="Han J."/>
            <person name="Lapidus A."/>
            <person name="Cheng J.-F."/>
            <person name="Goodwin L."/>
            <person name="Pitluck S."/>
            <person name="Peters L."/>
            <person name="Mikhailova N."/>
            <person name="Held B."/>
            <person name="Han C."/>
            <person name="Tapia R."/>
            <person name="Land M."/>
            <person name="Hauser L."/>
            <person name="Kyrpides N."/>
            <person name="Ivanova N."/>
            <person name="Pagani I."/>
            <person name="Sieprawska-Lupa M."/>
            <person name="Takai K."/>
            <person name="Miyazaki J."/>
            <person name="Whitman W."/>
            <person name="Woyke T."/>
        </authorList>
    </citation>
    <scope>NUCLEOTIDE SEQUENCE</scope>
    <source>
        <strain evidence="9">IH1</strain>
    </source>
</reference>
<dbReference type="FunFam" id="3.40.1370.10:FF:000011">
    <property type="entry name" value="50S ribosomal protein L4"/>
    <property type="match status" value="1"/>
</dbReference>
<dbReference type="Gene3D" id="3.40.1370.10">
    <property type="match status" value="1"/>
</dbReference>
<evidence type="ECO:0000313" key="9">
    <source>
        <dbReference type="EMBL" id="AEH06490.1"/>
    </source>
</evidence>
<dbReference type="eggNOG" id="arCOG04071">
    <property type="taxonomic scope" value="Archaea"/>
</dbReference>
<feature type="compositionally biased region" description="Basic residues" evidence="8">
    <location>
        <begin position="66"/>
        <end position="76"/>
    </location>
</feature>
<accession>F8AL51</accession>
<dbReference type="GO" id="GO:0019843">
    <property type="term" value="F:rRNA binding"/>
    <property type="evidence" value="ECO:0007669"/>
    <property type="project" value="UniProtKB-UniRule"/>
</dbReference>
<comment type="function">
    <text evidence="7">Forms part of the polypeptide exit tunnel.</text>
</comment>
<dbReference type="InterPro" id="IPR023574">
    <property type="entry name" value="Ribosomal_uL4_dom_sf"/>
</dbReference>
<proteinExistence type="inferred from homology"/>
<name>F8AL51_METOI</name>
<evidence type="ECO:0000256" key="5">
    <source>
        <dbReference type="ARBA" id="ARBA00022980"/>
    </source>
</evidence>
<evidence type="ECO:0000313" key="10">
    <source>
        <dbReference type="Proteomes" id="UP000009296"/>
    </source>
</evidence>
<dbReference type="EMBL" id="CP002792">
    <property type="protein sequence ID" value="AEH06490.1"/>
    <property type="molecule type" value="Genomic_DNA"/>
</dbReference>
<dbReference type="Pfam" id="PF00573">
    <property type="entry name" value="Ribosomal_L4"/>
    <property type="match status" value="1"/>
</dbReference>
<evidence type="ECO:0000256" key="4">
    <source>
        <dbReference type="ARBA" id="ARBA00022884"/>
    </source>
</evidence>
<keyword evidence="6 7" id="KW-0687">Ribonucleoprotein</keyword>
<keyword evidence="3 7" id="KW-0699">rRNA-binding</keyword>
<dbReference type="InterPro" id="IPR045240">
    <property type="entry name" value="Ribosomal_uL4_euk/arch"/>
</dbReference>
<evidence type="ECO:0000256" key="8">
    <source>
        <dbReference type="SAM" id="MobiDB-lite"/>
    </source>
</evidence>
<comment type="function">
    <text evidence="7">One of the primary rRNA binding proteins, this protein initially binds near the 5'-end of the 23S rRNA. It is important during the early stages of 50S assembly. It makes multiple contacts with different domains of the 23S rRNA in the assembled 50S subunit and ribosome.</text>
</comment>
<keyword evidence="5 7" id="KW-0689">Ribosomal protein</keyword>
<dbReference type="SUPFAM" id="SSF52166">
    <property type="entry name" value="Ribosomal protein L4"/>
    <property type="match status" value="1"/>
</dbReference>
<dbReference type="NCBIfam" id="TIGR03672">
    <property type="entry name" value="rpl4p_arch"/>
    <property type="match status" value="1"/>
</dbReference>
<dbReference type="GO" id="GO:0005840">
    <property type="term" value="C:ribosome"/>
    <property type="evidence" value="ECO:0007669"/>
    <property type="project" value="UniProtKB-KW"/>
</dbReference>
<dbReference type="GO" id="GO:1990904">
    <property type="term" value="C:ribonucleoprotein complex"/>
    <property type="evidence" value="ECO:0007669"/>
    <property type="project" value="UniProtKB-KW"/>
</dbReference>
<dbReference type="STRING" id="647113.Metok_0508"/>
<dbReference type="PROSITE" id="PS00939">
    <property type="entry name" value="RIBOSOMAL_L1E"/>
    <property type="match status" value="1"/>
</dbReference>
<dbReference type="GO" id="GO:0006412">
    <property type="term" value="P:translation"/>
    <property type="evidence" value="ECO:0007669"/>
    <property type="project" value="UniProtKB-UniRule"/>
</dbReference>
<comment type="similarity">
    <text evidence="1 7">Belongs to the universal ribosomal protein uL4 family.</text>
</comment>
<organism evidence="9 10">
    <name type="scientific">Methanothermococcus okinawensis (strain DSM 14208 / JCM 11175 / IH1)</name>
    <dbReference type="NCBI Taxonomy" id="647113"/>
    <lineage>
        <taxon>Archaea</taxon>
        <taxon>Methanobacteriati</taxon>
        <taxon>Methanobacteriota</taxon>
        <taxon>Methanomada group</taxon>
        <taxon>Methanococci</taxon>
        <taxon>Methanococcales</taxon>
        <taxon>Methanococcaceae</taxon>
        <taxon>Methanothermococcus</taxon>
    </lineage>
</organism>
<evidence type="ECO:0000256" key="6">
    <source>
        <dbReference type="ARBA" id="ARBA00023274"/>
    </source>
</evidence>
<dbReference type="InterPro" id="IPR019970">
    <property type="entry name" value="Ribosomall_uL4-arc"/>
</dbReference>